<keyword evidence="4 10" id="KW-1133">Transmembrane helix</keyword>
<dbReference type="SUPFAM" id="SSF53850">
    <property type="entry name" value="Periplasmic binding protein-like II"/>
    <property type="match status" value="1"/>
</dbReference>
<dbReference type="PANTHER" id="PTHR18966">
    <property type="entry name" value="IONOTROPIC GLUTAMATE RECEPTOR"/>
    <property type="match status" value="1"/>
</dbReference>
<feature type="domain" description="Solute-binding protein family 3/N-terminal" evidence="11">
    <location>
        <begin position="34"/>
        <end position="363"/>
    </location>
</feature>
<dbReference type="Gene3D" id="3.40.190.10">
    <property type="entry name" value="Periplasmic binding protein-like II"/>
    <property type="match status" value="3"/>
</dbReference>
<dbReference type="AlphaFoldDB" id="A0A2T1LRQ6"/>
<evidence type="ECO:0000256" key="1">
    <source>
        <dbReference type="ARBA" id="ARBA00004141"/>
    </source>
</evidence>
<dbReference type="PRINTS" id="PR00169">
    <property type="entry name" value="KCHANNEL"/>
</dbReference>
<keyword evidence="9" id="KW-0407">Ion channel</keyword>
<reference evidence="13 14" key="2">
    <citation type="submission" date="2018-03" db="EMBL/GenBank/DDBJ databases">
        <authorList>
            <person name="Keele B.F."/>
        </authorList>
    </citation>
    <scope>NUCLEOTIDE SEQUENCE [LARGE SCALE GENOMIC DNA]</scope>
    <source>
        <strain evidence="13 14">CCALA 016</strain>
    </source>
</reference>
<keyword evidence="6 10" id="KW-0472">Membrane</keyword>
<evidence type="ECO:0000256" key="5">
    <source>
        <dbReference type="ARBA" id="ARBA00023065"/>
    </source>
</evidence>
<feature type="transmembrane region" description="Helical" evidence="10">
    <location>
        <begin position="143"/>
        <end position="165"/>
    </location>
</feature>
<dbReference type="EMBL" id="PXOH01000042">
    <property type="protein sequence ID" value="PSF31685.1"/>
    <property type="molecule type" value="Genomic_DNA"/>
</dbReference>
<dbReference type="RefSeq" id="WP_106459134.1">
    <property type="nucleotide sequence ID" value="NZ_PXOH01000042.1"/>
</dbReference>
<evidence type="ECO:0000313" key="13">
    <source>
        <dbReference type="EMBL" id="PSF31685.1"/>
    </source>
</evidence>
<organism evidence="13 14">
    <name type="scientific">Aphanothece hegewaldii CCALA 016</name>
    <dbReference type="NCBI Taxonomy" id="2107694"/>
    <lineage>
        <taxon>Bacteria</taxon>
        <taxon>Bacillati</taxon>
        <taxon>Cyanobacteriota</taxon>
        <taxon>Cyanophyceae</taxon>
        <taxon>Oscillatoriophycideae</taxon>
        <taxon>Chroococcales</taxon>
        <taxon>Aphanothecaceae</taxon>
        <taxon>Aphanothece</taxon>
    </lineage>
</organism>
<protein>
    <submittedName>
        <fullName evidence="13">Amino acid ABC transporter substrate-binding protein</fullName>
    </submittedName>
</protein>
<feature type="transmembrane region" description="Helical" evidence="10">
    <location>
        <begin position="181"/>
        <end position="198"/>
    </location>
</feature>
<evidence type="ECO:0000256" key="8">
    <source>
        <dbReference type="ARBA" id="ARBA00023180"/>
    </source>
</evidence>
<accession>A0A2T1LRQ6</accession>
<evidence type="ECO:0000259" key="12">
    <source>
        <dbReference type="SMART" id="SM00079"/>
    </source>
</evidence>
<feature type="transmembrane region" description="Helical" evidence="10">
    <location>
        <begin position="210"/>
        <end position="236"/>
    </location>
</feature>
<dbReference type="OrthoDB" id="9799090at2"/>
<feature type="domain" description="Ionotropic glutamate receptor C-terminal" evidence="12">
    <location>
        <begin position="34"/>
        <end position="362"/>
    </location>
</feature>
<reference evidence="13 14" key="1">
    <citation type="submission" date="2018-03" db="EMBL/GenBank/DDBJ databases">
        <title>The ancient ancestry and fast evolution of plastids.</title>
        <authorList>
            <person name="Moore K.R."/>
            <person name="Magnabosco C."/>
            <person name="Momper L."/>
            <person name="Gold D.A."/>
            <person name="Bosak T."/>
            <person name="Fournier G.P."/>
        </authorList>
    </citation>
    <scope>NUCLEOTIDE SEQUENCE [LARGE SCALE GENOMIC DNA]</scope>
    <source>
        <strain evidence="13 14">CCALA 016</strain>
    </source>
</reference>
<evidence type="ECO:0000256" key="10">
    <source>
        <dbReference type="SAM" id="Phobius"/>
    </source>
</evidence>
<keyword evidence="2" id="KW-0813">Transport</keyword>
<dbReference type="Pfam" id="PF00497">
    <property type="entry name" value="SBP_bac_3"/>
    <property type="match status" value="1"/>
</dbReference>
<comment type="subcellular location">
    <subcellularLocation>
        <location evidence="1">Membrane</location>
        <topology evidence="1">Multi-pass membrane protein</topology>
    </subcellularLocation>
</comment>
<evidence type="ECO:0000256" key="9">
    <source>
        <dbReference type="ARBA" id="ARBA00023303"/>
    </source>
</evidence>
<evidence type="ECO:0000256" key="3">
    <source>
        <dbReference type="ARBA" id="ARBA00022692"/>
    </source>
</evidence>
<sequence length="364" mass="40948">MQLNHWSRKIKKFGGIWVLICFFNYPVQAQVPIPLRVATKSFAPLAFEQNGQYTGFSIELWKEIAQELSIEYEIYEEPTIIALLNSVTVGTTDVAVAGITITSEREEKIDFSYSFFESGLQILVLNQSSSSIFSVFSFLFSPILLQALCFILVSILIAAHLIWYFERQKNSDMFPKDYKQGILEASWWAVVTVVTVGYGDKVPKDMPGRIIAAIWMFSGVLLISYFTASITSVLTVQQLKTDINKFTDLIGKQVATVKGTTAAAYLANRPVGLLEFDTIEEAFKALEERKANAIVYDAPVLLYYANGEGAGKVKTVGAIFQKQSYGIALKQDSIYRERINQALLTLKEKGVYDQLYEKWFGQTN</sequence>
<keyword evidence="5" id="KW-0406">Ion transport</keyword>
<proteinExistence type="predicted"/>
<dbReference type="SUPFAM" id="SSF81324">
    <property type="entry name" value="Voltage-gated potassium channels"/>
    <property type="match status" value="1"/>
</dbReference>
<evidence type="ECO:0000256" key="7">
    <source>
        <dbReference type="ARBA" id="ARBA00023170"/>
    </source>
</evidence>
<dbReference type="GO" id="GO:0015276">
    <property type="term" value="F:ligand-gated monoatomic ion channel activity"/>
    <property type="evidence" value="ECO:0007669"/>
    <property type="project" value="InterPro"/>
</dbReference>
<name>A0A2T1LRQ6_9CHRO</name>
<keyword evidence="7" id="KW-0675">Receptor</keyword>
<keyword evidence="8" id="KW-0325">Glycoprotein</keyword>
<evidence type="ECO:0000259" key="11">
    <source>
        <dbReference type="SMART" id="SM00062"/>
    </source>
</evidence>
<dbReference type="InterPro" id="IPR001320">
    <property type="entry name" value="Iontro_rcpt_C"/>
</dbReference>
<dbReference type="SMART" id="SM00079">
    <property type="entry name" value="PBPe"/>
    <property type="match status" value="1"/>
</dbReference>
<dbReference type="InterPro" id="IPR015683">
    <property type="entry name" value="Ionotropic_Glu_rcpt"/>
</dbReference>
<keyword evidence="3 10" id="KW-0812">Transmembrane</keyword>
<dbReference type="Proteomes" id="UP000239001">
    <property type="component" value="Unassembled WGS sequence"/>
</dbReference>
<dbReference type="InterPro" id="IPR001638">
    <property type="entry name" value="Solute-binding_3/MltF_N"/>
</dbReference>
<evidence type="ECO:0000256" key="4">
    <source>
        <dbReference type="ARBA" id="ARBA00022989"/>
    </source>
</evidence>
<dbReference type="SMART" id="SM00062">
    <property type="entry name" value="PBPb"/>
    <property type="match status" value="1"/>
</dbReference>
<evidence type="ECO:0000313" key="14">
    <source>
        <dbReference type="Proteomes" id="UP000239001"/>
    </source>
</evidence>
<keyword evidence="14" id="KW-1185">Reference proteome</keyword>
<evidence type="ECO:0000256" key="2">
    <source>
        <dbReference type="ARBA" id="ARBA00022448"/>
    </source>
</evidence>
<dbReference type="Gene3D" id="1.10.287.70">
    <property type="match status" value="1"/>
</dbReference>
<evidence type="ECO:0000256" key="6">
    <source>
        <dbReference type="ARBA" id="ARBA00023136"/>
    </source>
</evidence>
<dbReference type="GO" id="GO:0016020">
    <property type="term" value="C:membrane"/>
    <property type="evidence" value="ECO:0007669"/>
    <property type="project" value="UniProtKB-SubCell"/>
</dbReference>
<gene>
    <name evidence="13" type="ORF">C7H19_22365</name>
</gene>
<dbReference type="Pfam" id="PF00060">
    <property type="entry name" value="Lig_chan"/>
    <property type="match status" value="1"/>
</dbReference>
<comment type="caution">
    <text evidence="13">The sequence shown here is derived from an EMBL/GenBank/DDBJ whole genome shotgun (WGS) entry which is preliminary data.</text>
</comment>